<evidence type="ECO:0000313" key="7">
    <source>
        <dbReference type="Proteomes" id="UP000824165"/>
    </source>
</evidence>
<dbReference type="AlphaFoldDB" id="A0A9D1KP46"/>
<evidence type="ECO:0000256" key="3">
    <source>
        <dbReference type="PROSITE-ProRule" id="PRU00169"/>
    </source>
</evidence>
<organism evidence="6 7">
    <name type="scientific">Candidatus Ornithomonoglobus intestinigallinarum</name>
    <dbReference type="NCBI Taxonomy" id="2840894"/>
    <lineage>
        <taxon>Bacteria</taxon>
        <taxon>Bacillati</taxon>
        <taxon>Bacillota</taxon>
        <taxon>Clostridia</taxon>
        <taxon>Candidatus Ornithomonoglobus</taxon>
    </lineage>
</organism>
<dbReference type="EMBL" id="DVLU01000044">
    <property type="protein sequence ID" value="HIT85218.1"/>
    <property type="molecule type" value="Genomic_DNA"/>
</dbReference>
<dbReference type="SMART" id="SM00448">
    <property type="entry name" value="REC"/>
    <property type="match status" value="1"/>
</dbReference>
<comment type="caution">
    <text evidence="6">The sequence shown here is derived from an EMBL/GenBank/DDBJ whole genome shotgun (WGS) entry which is preliminary data.</text>
</comment>
<dbReference type="Proteomes" id="UP000824165">
    <property type="component" value="Unassembled WGS sequence"/>
</dbReference>
<dbReference type="InterPro" id="IPR011006">
    <property type="entry name" value="CheY-like_superfamily"/>
</dbReference>
<evidence type="ECO:0000259" key="4">
    <source>
        <dbReference type="PROSITE" id="PS50110"/>
    </source>
</evidence>
<feature type="domain" description="HTH LytTR-type" evidence="5">
    <location>
        <begin position="128"/>
        <end position="227"/>
    </location>
</feature>
<protein>
    <recommendedName>
        <fullName evidence="1">Stage 0 sporulation protein A homolog</fullName>
    </recommendedName>
</protein>
<reference evidence="6" key="2">
    <citation type="journal article" date="2021" name="PeerJ">
        <title>Extensive microbial diversity within the chicken gut microbiome revealed by metagenomics and culture.</title>
        <authorList>
            <person name="Gilroy R."/>
            <person name="Ravi A."/>
            <person name="Getino M."/>
            <person name="Pursley I."/>
            <person name="Horton D.L."/>
            <person name="Alikhan N.F."/>
            <person name="Baker D."/>
            <person name="Gharbi K."/>
            <person name="Hall N."/>
            <person name="Watson M."/>
            <person name="Adriaenssens E.M."/>
            <person name="Foster-Nyarko E."/>
            <person name="Jarju S."/>
            <person name="Secka A."/>
            <person name="Antonio M."/>
            <person name="Oren A."/>
            <person name="Chaudhuri R.R."/>
            <person name="La Ragione R."/>
            <person name="Hildebrand F."/>
            <person name="Pallen M.J."/>
        </authorList>
    </citation>
    <scope>NUCLEOTIDE SEQUENCE</scope>
    <source>
        <strain evidence="6">CHK181-108</strain>
    </source>
</reference>
<dbReference type="PANTHER" id="PTHR37299:SF1">
    <property type="entry name" value="STAGE 0 SPORULATION PROTEIN A HOMOLOG"/>
    <property type="match status" value="1"/>
</dbReference>
<dbReference type="GO" id="GO:0003677">
    <property type="term" value="F:DNA binding"/>
    <property type="evidence" value="ECO:0007669"/>
    <property type="project" value="InterPro"/>
</dbReference>
<dbReference type="SMART" id="SM00850">
    <property type="entry name" value="LytTR"/>
    <property type="match status" value="1"/>
</dbReference>
<feature type="modified residue" description="4-aspartylphosphate" evidence="3">
    <location>
        <position position="56"/>
    </location>
</feature>
<reference evidence="6" key="1">
    <citation type="submission" date="2020-10" db="EMBL/GenBank/DDBJ databases">
        <authorList>
            <person name="Gilroy R."/>
        </authorList>
    </citation>
    <scope>NUCLEOTIDE SEQUENCE</scope>
    <source>
        <strain evidence="6">CHK181-108</strain>
    </source>
</reference>
<name>A0A9D1KP46_9FIRM</name>
<feature type="domain" description="Response regulatory" evidence="4">
    <location>
        <begin position="3"/>
        <end position="119"/>
    </location>
</feature>
<evidence type="ECO:0000256" key="1">
    <source>
        <dbReference type="ARBA" id="ARBA00018672"/>
    </source>
</evidence>
<proteinExistence type="predicted"/>
<dbReference type="PROSITE" id="PS50110">
    <property type="entry name" value="RESPONSE_REGULATORY"/>
    <property type="match status" value="1"/>
</dbReference>
<keyword evidence="3" id="KW-0597">Phosphoprotein</keyword>
<gene>
    <name evidence="6" type="ORF">IAA60_04830</name>
</gene>
<dbReference type="PROSITE" id="PS50930">
    <property type="entry name" value="HTH_LYTTR"/>
    <property type="match status" value="1"/>
</dbReference>
<dbReference type="SUPFAM" id="SSF52172">
    <property type="entry name" value="CheY-like"/>
    <property type="match status" value="1"/>
</dbReference>
<accession>A0A9D1KP46</accession>
<dbReference type="Gene3D" id="2.40.50.1020">
    <property type="entry name" value="LytTr DNA-binding domain"/>
    <property type="match status" value="1"/>
</dbReference>
<evidence type="ECO:0000259" key="5">
    <source>
        <dbReference type="PROSITE" id="PS50930"/>
    </source>
</evidence>
<evidence type="ECO:0000313" key="6">
    <source>
        <dbReference type="EMBL" id="HIT85218.1"/>
    </source>
</evidence>
<dbReference type="InterPro" id="IPR046947">
    <property type="entry name" value="LytR-like"/>
</dbReference>
<dbReference type="InterPro" id="IPR007492">
    <property type="entry name" value="LytTR_DNA-bd_dom"/>
</dbReference>
<evidence type="ECO:0000256" key="2">
    <source>
        <dbReference type="ARBA" id="ARBA00024867"/>
    </source>
</evidence>
<dbReference type="PANTHER" id="PTHR37299">
    <property type="entry name" value="TRANSCRIPTIONAL REGULATOR-RELATED"/>
    <property type="match status" value="1"/>
</dbReference>
<dbReference type="GO" id="GO:0000156">
    <property type="term" value="F:phosphorelay response regulator activity"/>
    <property type="evidence" value="ECO:0007669"/>
    <property type="project" value="InterPro"/>
</dbReference>
<dbReference type="InterPro" id="IPR001789">
    <property type="entry name" value="Sig_transdc_resp-reg_receiver"/>
</dbReference>
<dbReference type="Gene3D" id="3.40.50.2300">
    <property type="match status" value="1"/>
</dbReference>
<dbReference type="Pfam" id="PF00072">
    <property type="entry name" value="Response_reg"/>
    <property type="match status" value="1"/>
</dbReference>
<comment type="function">
    <text evidence="2">May play the central regulatory role in sporulation. It may be an element of the effector pathway responsible for the activation of sporulation genes in response to nutritional stress. Spo0A may act in concert with spo0H (a sigma factor) to control the expression of some genes that are critical to the sporulation process.</text>
</comment>
<sequence length="233" mass="26715">MYRIAVCDDEENTLKYICSCCEEILTEAHIKHKIEAFSAIKELERKLCRFDLLITDIELNGENGLETVKRLRAEGSFLSVIFVSGHEEYMKYGYSVQPVHFLLKPISKTELAEALAADLRMKKRSERAVLKSGSKLVTLPIETFIYAESYDHNVLVHTEDGVKIFRTSLTDMERRTEGCHVCRCHNSYIVNMRFISEITKHSIILKTGVRLPVGRKYGSLLQASFTRYINGVK</sequence>
<dbReference type="Pfam" id="PF04397">
    <property type="entry name" value="LytTR"/>
    <property type="match status" value="1"/>
</dbReference>